<dbReference type="EMBL" id="FNED01000001">
    <property type="protein sequence ID" value="SDI08353.1"/>
    <property type="molecule type" value="Genomic_DNA"/>
</dbReference>
<keyword evidence="9" id="KW-1185">Reference proteome</keyword>
<dbReference type="Proteomes" id="UP000037269">
    <property type="component" value="Unassembled WGS sequence"/>
</dbReference>
<reference evidence="7 9" key="1">
    <citation type="submission" date="2015-07" db="EMBL/GenBank/DDBJ databases">
        <title>Fjat-14205 dsm 2895.</title>
        <authorList>
            <person name="Liu B."/>
            <person name="Wang J."/>
            <person name="Zhu Y."/>
            <person name="Liu G."/>
            <person name="Chen Q."/>
            <person name="Chen Z."/>
            <person name="Lan J."/>
            <person name="Che J."/>
            <person name="Ge C."/>
            <person name="Shi H."/>
            <person name="Pan Z."/>
            <person name="Liu X."/>
        </authorList>
    </citation>
    <scope>NUCLEOTIDE SEQUENCE [LARGE SCALE GENOMIC DNA]</scope>
    <source>
        <strain evidence="7 9">DSM 2895</strain>
    </source>
</reference>
<keyword evidence="2" id="KW-0285">Flavoprotein</keyword>
<evidence type="ECO:0000313" key="8">
    <source>
        <dbReference type="EMBL" id="SDI08353.1"/>
    </source>
</evidence>
<sequence length="341" mass="37862">MSDIFTPFTQKNVSLRNRIVMSPMCMYTAEDDGKATDWHYVHYGTRAVGGVGLVMQEATAVEARGRISHQDLGIWSDEHIEPLGRIVSFVKAQGAAAAIQLAHAGRKARLNDTTIVAPSAIPFDEESQVPHELTEAEIDDVVEAWRQGARRAREAGFDIVEIHGAHGYLINEFLSPLSNKRTDKYGGDIKSRCLFLTRVIEAVKQEWPEENPLYLRLSAVDHAEGGLTIEDSVEIAKIAKEVGVDLIDCSSGAILPVAPKKIFPGYQVSYAETIRREAGIATGSVGLIEEHTLANEIIGNERADLIFLGRVLLRNPYWVLQASKERHREYAGPRQYERGFK</sequence>
<dbReference type="CDD" id="cd02932">
    <property type="entry name" value="OYE_YqiM_FMN"/>
    <property type="match status" value="1"/>
</dbReference>
<dbReference type="SUPFAM" id="SSF51395">
    <property type="entry name" value="FMN-linked oxidoreductases"/>
    <property type="match status" value="1"/>
</dbReference>
<dbReference type="PANTHER" id="PTHR43303">
    <property type="entry name" value="NADPH DEHYDROGENASE C23G7.10C-RELATED"/>
    <property type="match status" value="1"/>
</dbReference>
<dbReference type="InterPro" id="IPR044152">
    <property type="entry name" value="YqjM-like"/>
</dbReference>
<dbReference type="InterPro" id="IPR001155">
    <property type="entry name" value="OxRdtase_FMN_N"/>
</dbReference>
<evidence type="ECO:0000256" key="4">
    <source>
        <dbReference type="ARBA" id="ARBA00022857"/>
    </source>
</evidence>
<dbReference type="GO" id="GO:0050661">
    <property type="term" value="F:NADP binding"/>
    <property type="evidence" value="ECO:0007669"/>
    <property type="project" value="InterPro"/>
</dbReference>
<proteinExistence type="predicted"/>
<dbReference type="OrthoDB" id="9772736at2"/>
<dbReference type="InterPro" id="IPR013785">
    <property type="entry name" value="Aldolase_TIM"/>
</dbReference>
<keyword evidence="5 7" id="KW-0560">Oxidoreductase</keyword>
<dbReference type="STRING" id="47500.AF333_25035"/>
<dbReference type="EC" id="1.6.99.1" evidence="7"/>
<dbReference type="Pfam" id="PF00724">
    <property type="entry name" value="Oxidored_FMN"/>
    <property type="match status" value="1"/>
</dbReference>
<dbReference type="RefSeq" id="WP_043068135.1">
    <property type="nucleotide sequence ID" value="NZ_BJOA01000004.1"/>
</dbReference>
<dbReference type="Gene3D" id="3.20.20.70">
    <property type="entry name" value="Aldolase class I"/>
    <property type="match status" value="1"/>
</dbReference>
<gene>
    <name evidence="7" type="ORF">AF333_25035</name>
    <name evidence="8" type="ORF">SAMN04487909_101491</name>
</gene>
<evidence type="ECO:0000313" key="10">
    <source>
        <dbReference type="Proteomes" id="UP000182836"/>
    </source>
</evidence>
<dbReference type="GO" id="GO:0003959">
    <property type="term" value="F:NADPH dehydrogenase activity"/>
    <property type="evidence" value="ECO:0007669"/>
    <property type="project" value="UniProtKB-EC"/>
</dbReference>
<keyword evidence="4" id="KW-0521">NADP</keyword>
<evidence type="ECO:0000256" key="5">
    <source>
        <dbReference type="ARBA" id="ARBA00023002"/>
    </source>
</evidence>
<dbReference type="PANTHER" id="PTHR43303:SF4">
    <property type="entry name" value="NADPH DEHYDROGENASE C23G7.10C-RELATED"/>
    <property type="match status" value="1"/>
</dbReference>
<dbReference type="NCBIfam" id="NF010047">
    <property type="entry name" value="PRK13523.1"/>
    <property type="match status" value="1"/>
</dbReference>
<reference evidence="8 10" key="2">
    <citation type="submission" date="2016-10" db="EMBL/GenBank/DDBJ databases">
        <authorList>
            <person name="de Groot N.N."/>
        </authorList>
    </citation>
    <scope>NUCLEOTIDE SEQUENCE [LARGE SCALE GENOMIC DNA]</scope>
    <source>
        <strain evidence="8 10">DSM 2895</strain>
    </source>
</reference>
<evidence type="ECO:0000313" key="7">
    <source>
        <dbReference type="EMBL" id="KON98208.1"/>
    </source>
</evidence>
<comment type="cofactor">
    <cofactor evidence="1">
        <name>FMN</name>
        <dbReference type="ChEBI" id="CHEBI:58210"/>
    </cofactor>
</comment>
<dbReference type="Proteomes" id="UP000182836">
    <property type="component" value="Unassembled WGS sequence"/>
</dbReference>
<name>A0A0D1XCE0_ANEMI</name>
<dbReference type="AlphaFoldDB" id="A0A0D1XCE0"/>
<dbReference type="EMBL" id="LGUG01000004">
    <property type="protein sequence ID" value="KON98208.1"/>
    <property type="molecule type" value="Genomic_DNA"/>
</dbReference>
<evidence type="ECO:0000256" key="2">
    <source>
        <dbReference type="ARBA" id="ARBA00022630"/>
    </source>
</evidence>
<dbReference type="GeneID" id="42308390"/>
<evidence type="ECO:0000256" key="3">
    <source>
        <dbReference type="ARBA" id="ARBA00022643"/>
    </source>
</evidence>
<evidence type="ECO:0000313" key="9">
    <source>
        <dbReference type="Proteomes" id="UP000037269"/>
    </source>
</evidence>
<evidence type="ECO:0000259" key="6">
    <source>
        <dbReference type="Pfam" id="PF00724"/>
    </source>
</evidence>
<feature type="domain" description="NADH:flavin oxidoreductase/NADH oxidase N-terminal" evidence="6">
    <location>
        <begin position="3"/>
        <end position="328"/>
    </location>
</feature>
<keyword evidence="3" id="KW-0288">FMN</keyword>
<organism evidence="7 9">
    <name type="scientific">Aneurinibacillus migulanus</name>
    <name type="common">Bacillus migulanus</name>
    <dbReference type="NCBI Taxonomy" id="47500"/>
    <lineage>
        <taxon>Bacteria</taxon>
        <taxon>Bacillati</taxon>
        <taxon>Bacillota</taxon>
        <taxon>Bacilli</taxon>
        <taxon>Bacillales</taxon>
        <taxon>Paenibacillaceae</taxon>
        <taxon>Aneurinibacillus group</taxon>
        <taxon>Aneurinibacillus</taxon>
    </lineage>
</organism>
<dbReference type="GO" id="GO:0010181">
    <property type="term" value="F:FMN binding"/>
    <property type="evidence" value="ECO:0007669"/>
    <property type="project" value="InterPro"/>
</dbReference>
<dbReference type="PATRIC" id="fig|47500.8.peg.3569"/>
<evidence type="ECO:0000256" key="1">
    <source>
        <dbReference type="ARBA" id="ARBA00001917"/>
    </source>
</evidence>
<accession>A0A0D1XCE0</accession>
<protein>
    <submittedName>
        <fullName evidence="7">NADPH dehydrogenase</fullName>
        <ecNumber evidence="7">1.6.99.1</ecNumber>
    </submittedName>
    <submittedName>
        <fullName evidence="8">NADPH2 dehydrogenase</fullName>
    </submittedName>
</protein>